<comment type="function">
    <text evidence="1">Multidrug efflux pump.</text>
</comment>
<keyword evidence="15" id="KW-1185">Reference proteome</keyword>
<dbReference type="Pfam" id="PF01554">
    <property type="entry name" value="MatE"/>
    <property type="match status" value="2"/>
</dbReference>
<dbReference type="InterPro" id="IPR050222">
    <property type="entry name" value="MATE_MdtK"/>
</dbReference>
<evidence type="ECO:0000313" key="14">
    <source>
        <dbReference type="EMBL" id="MFL0267067.1"/>
    </source>
</evidence>
<feature type="transmembrane region" description="Helical" evidence="13">
    <location>
        <begin position="263"/>
        <end position="282"/>
    </location>
</feature>
<comment type="similarity">
    <text evidence="3">Belongs to the multi antimicrobial extrusion (MATE) (TC 2.A.66.1) family.</text>
</comment>
<feature type="transmembrane region" description="Helical" evidence="13">
    <location>
        <begin position="321"/>
        <end position="343"/>
    </location>
</feature>
<keyword evidence="6" id="KW-0050">Antiport</keyword>
<evidence type="ECO:0000256" key="7">
    <source>
        <dbReference type="ARBA" id="ARBA00022475"/>
    </source>
</evidence>
<keyword evidence="11 13" id="KW-0472">Membrane</keyword>
<dbReference type="PANTHER" id="PTHR43298">
    <property type="entry name" value="MULTIDRUG RESISTANCE PROTEIN NORM-RELATED"/>
    <property type="match status" value="1"/>
</dbReference>
<keyword evidence="10" id="KW-0406">Ion transport</keyword>
<protein>
    <recommendedName>
        <fullName evidence="4">Probable multidrug resistance protein NorM</fullName>
    </recommendedName>
    <alternativeName>
        <fullName evidence="12">Multidrug-efflux transporter</fullName>
    </alternativeName>
</protein>
<feature type="transmembrane region" description="Helical" evidence="13">
    <location>
        <begin position="162"/>
        <end position="181"/>
    </location>
</feature>
<evidence type="ECO:0000256" key="2">
    <source>
        <dbReference type="ARBA" id="ARBA00004651"/>
    </source>
</evidence>
<sequence>MKFIRKDIMKLALPILTEQVFVISMGTINTMMAGHIGKEAVSAIGMVDSLNFIFISFFSALAVGGTVVVAQFVGQGNIKKANAAMKQALYSGFLISFLVTIITWTLRVPIINGLFGSADSLVIKNTILYLGITLLTYPLISIDLVANGILRGAGDTKTPMMITIFMNFINIIFSYLFIYGINIHNEHFNIVLQGMGIKGAALGIALARTIGAIIILFVLLRGSRIIKLTKILKFKLDKELLKPIFNVGIPASLESLLFNLGKLITQIFIVSMGTVTIASNAISGSIAGMINIPGNAFSIAATAIVGQLMGRRKFKEAENSLRYLVFFSSVCLGIIGLLTAPFAKSICSLYSTNIDVINLSAKLMVINAVFVLFWPFSFVLPSGFKGAGDVKYTLATSIIGMWVFRITLGYLLGISLKLGLVGVWLGMYTDWLVRGALYYIRLKNGKWKNHSVIENT</sequence>
<gene>
    <name evidence="14" type="ORF">ACJDUH_03045</name>
</gene>
<keyword evidence="7" id="KW-1003">Cell membrane</keyword>
<keyword evidence="8 13" id="KW-0812">Transmembrane</keyword>
<feature type="transmembrane region" description="Helical" evidence="13">
    <location>
        <begin position="363"/>
        <end position="380"/>
    </location>
</feature>
<evidence type="ECO:0000256" key="1">
    <source>
        <dbReference type="ARBA" id="ARBA00003408"/>
    </source>
</evidence>
<feature type="transmembrane region" description="Helical" evidence="13">
    <location>
        <begin position="288"/>
        <end position="309"/>
    </location>
</feature>
<dbReference type="InterPro" id="IPR048279">
    <property type="entry name" value="MdtK-like"/>
</dbReference>
<feature type="transmembrane region" description="Helical" evidence="13">
    <location>
        <begin position="12"/>
        <end position="32"/>
    </location>
</feature>
<comment type="subcellular location">
    <subcellularLocation>
        <location evidence="2">Cell membrane</location>
        <topology evidence="2">Multi-pass membrane protein</topology>
    </subcellularLocation>
</comment>
<feature type="transmembrane region" description="Helical" evidence="13">
    <location>
        <begin position="88"/>
        <end position="106"/>
    </location>
</feature>
<accession>A0ABW8TMZ1</accession>
<dbReference type="EMBL" id="JBJHZY010000001">
    <property type="protein sequence ID" value="MFL0267067.1"/>
    <property type="molecule type" value="Genomic_DNA"/>
</dbReference>
<feature type="transmembrane region" description="Helical" evidence="13">
    <location>
        <begin position="52"/>
        <end position="76"/>
    </location>
</feature>
<evidence type="ECO:0000256" key="8">
    <source>
        <dbReference type="ARBA" id="ARBA00022692"/>
    </source>
</evidence>
<feature type="transmembrane region" description="Helical" evidence="13">
    <location>
        <begin position="201"/>
        <end position="220"/>
    </location>
</feature>
<dbReference type="PIRSF" id="PIRSF006603">
    <property type="entry name" value="DinF"/>
    <property type="match status" value="1"/>
</dbReference>
<evidence type="ECO:0000256" key="11">
    <source>
        <dbReference type="ARBA" id="ARBA00023136"/>
    </source>
</evidence>
<keyword evidence="9 13" id="KW-1133">Transmembrane helix</keyword>
<comment type="caution">
    <text evidence="14">The sequence shown here is derived from an EMBL/GenBank/DDBJ whole genome shotgun (WGS) entry which is preliminary data.</text>
</comment>
<evidence type="ECO:0000256" key="6">
    <source>
        <dbReference type="ARBA" id="ARBA00022449"/>
    </source>
</evidence>
<evidence type="ECO:0000256" key="4">
    <source>
        <dbReference type="ARBA" id="ARBA00020268"/>
    </source>
</evidence>
<keyword evidence="5" id="KW-0813">Transport</keyword>
<dbReference type="RefSeq" id="WP_406763676.1">
    <property type="nucleotide sequence ID" value="NZ_JBJHZY010000001.1"/>
</dbReference>
<feature type="transmembrane region" description="Helical" evidence="13">
    <location>
        <begin position="126"/>
        <end position="150"/>
    </location>
</feature>
<dbReference type="CDD" id="cd13137">
    <property type="entry name" value="MATE_NorM_like"/>
    <property type="match status" value="1"/>
</dbReference>
<dbReference type="InterPro" id="IPR002528">
    <property type="entry name" value="MATE_fam"/>
</dbReference>
<evidence type="ECO:0000313" key="15">
    <source>
        <dbReference type="Proteomes" id="UP001623661"/>
    </source>
</evidence>
<proteinExistence type="inferred from homology"/>
<evidence type="ECO:0000256" key="10">
    <source>
        <dbReference type="ARBA" id="ARBA00023065"/>
    </source>
</evidence>
<organism evidence="14 15">
    <name type="scientific">Candidatus Clostridium radicumherbarum</name>
    <dbReference type="NCBI Taxonomy" id="3381662"/>
    <lineage>
        <taxon>Bacteria</taxon>
        <taxon>Bacillati</taxon>
        <taxon>Bacillota</taxon>
        <taxon>Clostridia</taxon>
        <taxon>Eubacteriales</taxon>
        <taxon>Clostridiaceae</taxon>
        <taxon>Clostridium</taxon>
    </lineage>
</organism>
<evidence type="ECO:0000256" key="13">
    <source>
        <dbReference type="SAM" id="Phobius"/>
    </source>
</evidence>
<evidence type="ECO:0000256" key="9">
    <source>
        <dbReference type="ARBA" id="ARBA00022989"/>
    </source>
</evidence>
<dbReference type="Proteomes" id="UP001623661">
    <property type="component" value="Unassembled WGS sequence"/>
</dbReference>
<dbReference type="NCBIfam" id="TIGR00797">
    <property type="entry name" value="matE"/>
    <property type="match status" value="1"/>
</dbReference>
<evidence type="ECO:0000256" key="5">
    <source>
        <dbReference type="ARBA" id="ARBA00022448"/>
    </source>
</evidence>
<dbReference type="PANTHER" id="PTHR43298:SF2">
    <property type="entry name" value="FMN_FAD EXPORTER YEEO-RELATED"/>
    <property type="match status" value="1"/>
</dbReference>
<name>A0ABW8TMZ1_9CLOT</name>
<evidence type="ECO:0000256" key="12">
    <source>
        <dbReference type="ARBA" id="ARBA00031636"/>
    </source>
</evidence>
<evidence type="ECO:0000256" key="3">
    <source>
        <dbReference type="ARBA" id="ARBA00010199"/>
    </source>
</evidence>
<reference evidence="14 15" key="1">
    <citation type="submission" date="2024-11" db="EMBL/GenBank/DDBJ databases">
        <authorList>
            <person name="Heng Y.C."/>
            <person name="Lim A.C.H."/>
            <person name="Lee J.K.Y."/>
            <person name="Kittelmann S."/>
        </authorList>
    </citation>
    <scope>NUCLEOTIDE SEQUENCE [LARGE SCALE GENOMIC DNA]</scope>
    <source>
        <strain evidence="14 15">WILCCON 0202</strain>
    </source>
</reference>